<name>A0A327YTM3_9FLAO</name>
<comment type="caution">
    <text evidence="2">The sequence shown here is derived from an EMBL/GenBank/DDBJ whole genome shotgun (WGS) entry which is preliminary data.</text>
</comment>
<feature type="non-terminal residue" evidence="2">
    <location>
        <position position="565"/>
    </location>
</feature>
<sequence>MKKVILLLLFFTGFNVFSQAGSSPCDALQLYPYTGCGNQSGPQYAGHYQTEEASGNNVPMTGTSTINPACTTDNETAQSVRWIEVVATTTSFTITNLTDYSGAGAATAEQRDYVVFSGTCSSLTQIACGASIPINGTLNVTGLTAGQTYYIMVSQSAAAFSGYPTANAAATCITSTVPHVASNDACSNAFVLQNNVSYTSTNADSTADGPSVCQNPASGSVENNVWYQWCAPANWPVGQLAYLNVNNQVCNSTQGLQLSIYGPGTTCAQITAGTATSVVCQNPGSTTDYNYTFTATANQCYLIVLDGFAGTSCTYDIQVSASLICDTPPVAPTVTVTQPTCAITTGTIVVTAPLGATLEYSINDVVYQSGTTFSGLVPGSYNVTVRNTTTDCVSTATVVVINPPAGAPPVPTINTTAPTCVANGFSQISNYVGGTTYTFTPAGPTVDGTGLISGMILGTSYTVTATVGSCTSAASASFTNLATLAVPSQPTISTTAPTCSSDGISTITNYNGALTYTFTPAGPTAGAGGLISGMTVGTSYTVTASNGSCSSVASASFSNLAMLVT</sequence>
<feature type="chain" id="PRO_5016429768" description="SprB-like repeat protein" evidence="1">
    <location>
        <begin position="21"/>
        <end position="565"/>
    </location>
</feature>
<gene>
    <name evidence="2" type="ORF">B0I03_103359</name>
</gene>
<keyword evidence="3" id="KW-1185">Reference proteome</keyword>
<evidence type="ECO:0000313" key="3">
    <source>
        <dbReference type="Proteomes" id="UP000249620"/>
    </source>
</evidence>
<dbReference type="Proteomes" id="UP000249620">
    <property type="component" value="Unassembled WGS sequence"/>
</dbReference>
<evidence type="ECO:0000256" key="1">
    <source>
        <dbReference type="SAM" id="SignalP"/>
    </source>
</evidence>
<keyword evidence="1" id="KW-0732">Signal</keyword>
<evidence type="ECO:0008006" key="4">
    <source>
        <dbReference type="Google" id="ProtNLM"/>
    </source>
</evidence>
<accession>A0A327YTM3</accession>
<proteinExistence type="predicted"/>
<protein>
    <recommendedName>
        <fullName evidence="4">SprB-like repeat protein</fullName>
    </recommendedName>
</protein>
<reference evidence="2 3" key="1">
    <citation type="submission" date="2018-06" db="EMBL/GenBank/DDBJ databases">
        <title>Genomic Encyclopedia of Type Strains, Phase III (KMG-III): the genomes of soil and plant-associated and newly described type strains.</title>
        <authorList>
            <person name="Whitman W."/>
        </authorList>
    </citation>
    <scope>NUCLEOTIDE SEQUENCE [LARGE SCALE GENOMIC DNA]</scope>
    <source>
        <strain evidence="2 3">CGMCC 1.12398</strain>
    </source>
</reference>
<evidence type="ECO:0000313" key="2">
    <source>
        <dbReference type="EMBL" id="RAK23891.1"/>
    </source>
</evidence>
<dbReference type="AlphaFoldDB" id="A0A327YTM3"/>
<organism evidence="2 3">
    <name type="scientific">Flavobacterium aquaticum</name>
    <dbReference type="NCBI Taxonomy" id="1236486"/>
    <lineage>
        <taxon>Bacteria</taxon>
        <taxon>Pseudomonadati</taxon>
        <taxon>Bacteroidota</taxon>
        <taxon>Flavobacteriia</taxon>
        <taxon>Flavobacteriales</taxon>
        <taxon>Flavobacteriaceae</taxon>
        <taxon>Flavobacterium</taxon>
    </lineage>
</organism>
<dbReference type="EMBL" id="QLMI01000003">
    <property type="protein sequence ID" value="RAK23891.1"/>
    <property type="molecule type" value="Genomic_DNA"/>
</dbReference>
<feature type="signal peptide" evidence="1">
    <location>
        <begin position="1"/>
        <end position="20"/>
    </location>
</feature>